<dbReference type="GO" id="GO:0022627">
    <property type="term" value="C:cytosolic small ribosomal subunit"/>
    <property type="evidence" value="ECO:0007669"/>
    <property type="project" value="TreeGrafter"/>
</dbReference>
<dbReference type="HAMAP" id="MF_00485">
    <property type="entry name" value="Ribosomal_eS4"/>
    <property type="match status" value="1"/>
</dbReference>
<dbReference type="InterPro" id="IPR000876">
    <property type="entry name" value="Ribosomal_eS4"/>
</dbReference>
<dbReference type="PROSITE" id="PS50889">
    <property type="entry name" value="S4"/>
    <property type="match status" value="1"/>
</dbReference>
<reference evidence="11" key="1">
    <citation type="journal article" date="2020" name="mSystems">
        <title>Genome- and Community-Level Interaction Insights into Carbon Utilization and Element Cycling Functions of Hydrothermarchaeota in Hydrothermal Sediment.</title>
        <authorList>
            <person name="Zhou Z."/>
            <person name="Liu Y."/>
            <person name="Xu W."/>
            <person name="Pan J."/>
            <person name="Luo Z.H."/>
            <person name="Li M."/>
        </authorList>
    </citation>
    <scope>NUCLEOTIDE SEQUENCE [LARGE SCALE GENOMIC DNA]</scope>
    <source>
        <strain evidence="12">SpSt-38</strain>
        <strain evidence="11">SpSt-87</strain>
    </source>
</reference>
<dbReference type="InterPro" id="IPR013845">
    <property type="entry name" value="Ribosomal_eS4_central_region"/>
</dbReference>
<keyword evidence="5 7" id="KW-0687">Ribonucleoprotein</keyword>
<proteinExistence type="inferred from homology"/>
<sequence>MIELHQKRLSAPKTYKIPRKVSKWVVKPSPGPHSKDAIPLLVLVRDFLELADTGREARKIISSGEILVDGVVRKDYKFPVGLFDVVTIPKLEKSYRILFDEKGRYIPKEVEDADLKLYRISNKTIVKGGKVQLNLFDGTNILGSNEYKTKDSILLRIPEKEIIDHLKFEEGALVMITGGTHAGEIGRIKSYKIVRSSAPNLVTVEGEERDITTIEDYVFVVGKKDSEKPVIDLGV</sequence>
<dbReference type="EMBL" id="DTLB01000052">
    <property type="protein sequence ID" value="HFW33154.1"/>
    <property type="molecule type" value="Genomic_DNA"/>
</dbReference>
<evidence type="ECO:0000256" key="4">
    <source>
        <dbReference type="ARBA" id="ARBA00022980"/>
    </source>
</evidence>
<dbReference type="InterPro" id="IPR041982">
    <property type="entry name" value="Ribosomal_eS4_KOW"/>
</dbReference>
<evidence type="ECO:0000259" key="10">
    <source>
        <dbReference type="SMART" id="SM00739"/>
    </source>
</evidence>
<evidence type="ECO:0000259" key="9">
    <source>
        <dbReference type="SMART" id="SM00363"/>
    </source>
</evidence>
<evidence type="ECO:0000256" key="8">
    <source>
        <dbReference type="PROSITE-ProRule" id="PRU00182"/>
    </source>
</evidence>
<comment type="similarity">
    <text evidence="1 7">Belongs to the eukaryotic ribosomal protein eS4 family.</text>
</comment>
<name>A0A7C3MAI5_ARCFL</name>
<evidence type="ECO:0000256" key="6">
    <source>
        <dbReference type="ARBA" id="ARBA00035272"/>
    </source>
</evidence>
<evidence type="ECO:0000256" key="1">
    <source>
        <dbReference type="ARBA" id="ARBA00007500"/>
    </source>
</evidence>
<dbReference type="GO" id="GO:0003735">
    <property type="term" value="F:structural constituent of ribosome"/>
    <property type="evidence" value="ECO:0007669"/>
    <property type="project" value="InterPro"/>
</dbReference>
<dbReference type="Pfam" id="PF00900">
    <property type="entry name" value="Ribosomal_S4e"/>
    <property type="match status" value="1"/>
</dbReference>
<dbReference type="GO" id="GO:0019843">
    <property type="term" value="F:rRNA binding"/>
    <property type="evidence" value="ECO:0007669"/>
    <property type="project" value="UniProtKB-KW"/>
</dbReference>
<keyword evidence="4 7" id="KW-0689">Ribosomal protein</keyword>
<evidence type="ECO:0000313" key="12">
    <source>
        <dbReference type="EMBL" id="HGF87264.1"/>
    </source>
</evidence>
<dbReference type="InterPro" id="IPR036986">
    <property type="entry name" value="S4_RNA-bd_sf"/>
</dbReference>
<feature type="domain" description="KOW" evidence="10">
    <location>
        <begin position="167"/>
        <end position="194"/>
    </location>
</feature>
<accession>A0A7C3MAI5</accession>
<dbReference type="InterPro" id="IPR014722">
    <property type="entry name" value="Rib_uL2_dom2"/>
</dbReference>
<evidence type="ECO:0000256" key="3">
    <source>
        <dbReference type="ARBA" id="ARBA00022884"/>
    </source>
</evidence>
<dbReference type="InterPro" id="IPR005824">
    <property type="entry name" value="KOW"/>
</dbReference>
<dbReference type="SMART" id="SM00739">
    <property type="entry name" value="KOW"/>
    <property type="match status" value="1"/>
</dbReference>
<evidence type="ECO:0000256" key="7">
    <source>
        <dbReference type="HAMAP-Rule" id="MF_00485"/>
    </source>
</evidence>
<dbReference type="Gene3D" id="2.40.50.740">
    <property type="match status" value="1"/>
</dbReference>
<dbReference type="InterPro" id="IPR018199">
    <property type="entry name" value="Ribosomal_eS4_N_CS"/>
</dbReference>
<dbReference type="Pfam" id="PF01479">
    <property type="entry name" value="S4"/>
    <property type="match status" value="1"/>
</dbReference>
<dbReference type="InterPro" id="IPR038237">
    <property type="entry name" value="Ribosomal_eS4_central_sf"/>
</dbReference>
<dbReference type="SMART" id="SM00363">
    <property type="entry name" value="S4"/>
    <property type="match status" value="1"/>
</dbReference>
<feature type="domain" description="RNA-binding S4" evidence="9">
    <location>
        <begin position="39"/>
        <end position="102"/>
    </location>
</feature>
<dbReference type="Gene3D" id="3.10.290.10">
    <property type="entry name" value="RNA-binding S4 domain"/>
    <property type="match status" value="1"/>
</dbReference>
<comment type="caution">
    <text evidence="11">The sequence shown here is derived from an EMBL/GenBank/DDBJ whole genome shotgun (WGS) entry which is preliminary data.</text>
</comment>
<dbReference type="CDD" id="cd00165">
    <property type="entry name" value="S4"/>
    <property type="match status" value="1"/>
</dbReference>
<dbReference type="FunFam" id="3.10.290.10:FF:000002">
    <property type="entry name" value="40S ribosomal protein S4"/>
    <property type="match status" value="1"/>
</dbReference>
<dbReference type="PANTHER" id="PTHR11581:SF0">
    <property type="entry name" value="SMALL RIBOSOMAL SUBUNIT PROTEIN ES4"/>
    <property type="match status" value="1"/>
</dbReference>
<dbReference type="Pfam" id="PF08071">
    <property type="entry name" value="RS4NT"/>
    <property type="match status" value="1"/>
</dbReference>
<dbReference type="PANTHER" id="PTHR11581">
    <property type="entry name" value="30S/40S RIBOSOMAL PROTEIN S4"/>
    <property type="match status" value="1"/>
</dbReference>
<protein>
    <recommendedName>
        <fullName evidence="6 7">Small ribosomal subunit protein eS4</fullName>
    </recommendedName>
</protein>
<dbReference type="InterPro" id="IPR002942">
    <property type="entry name" value="S4_RNA-bd"/>
</dbReference>
<keyword evidence="2 8" id="KW-0699">rRNA-binding</keyword>
<gene>
    <name evidence="7" type="primary">rps4e</name>
    <name evidence="12" type="ORF">ENR21_02320</name>
    <name evidence="11" type="ORF">ENW66_09455</name>
</gene>
<organism evidence="11">
    <name type="scientific">Archaeoglobus fulgidus</name>
    <dbReference type="NCBI Taxonomy" id="2234"/>
    <lineage>
        <taxon>Archaea</taxon>
        <taxon>Methanobacteriati</taxon>
        <taxon>Methanobacteriota</taxon>
        <taxon>Archaeoglobi</taxon>
        <taxon>Archaeoglobales</taxon>
        <taxon>Archaeoglobaceae</taxon>
        <taxon>Archaeoglobus</taxon>
    </lineage>
</organism>
<dbReference type="SUPFAM" id="SSF55174">
    <property type="entry name" value="Alpha-L RNA-binding motif"/>
    <property type="match status" value="1"/>
</dbReference>
<dbReference type="CDD" id="cd06087">
    <property type="entry name" value="KOW_RPS4"/>
    <property type="match status" value="1"/>
</dbReference>
<dbReference type="PROSITE" id="PS00528">
    <property type="entry name" value="RIBOSOMAL_S4E"/>
    <property type="match status" value="1"/>
</dbReference>
<dbReference type="Gene3D" id="2.30.30.30">
    <property type="match status" value="1"/>
</dbReference>
<dbReference type="NCBIfam" id="NF003312">
    <property type="entry name" value="PRK04313.1"/>
    <property type="match status" value="1"/>
</dbReference>
<dbReference type="InterPro" id="IPR013843">
    <property type="entry name" value="Ribosomal_eS4_N"/>
</dbReference>
<keyword evidence="3 7" id="KW-0694">RNA-binding</keyword>
<evidence type="ECO:0000256" key="5">
    <source>
        <dbReference type="ARBA" id="ARBA00023274"/>
    </source>
</evidence>
<evidence type="ECO:0000256" key="2">
    <source>
        <dbReference type="ARBA" id="ARBA00022730"/>
    </source>
</evidence>
<dbReference type="PIRSF" id="PIRSF002116">
    <property type="entry name" value="Ribosomal_S4"/>
    <property type="match status" value="1"/>
</dbReference>
<dbReference type="EMBL" id="DSQD01000071">
    <property type="protein sequence ID" value="HGF87264.1"/>
    <property type="molecule type" value="Genomic_DNA"/>
</dbReference>
<evidence type="ECO:0000313" key="11">
    <source>
        <dbReference type="EMBL" id="HFW33154.1"/>
    </source>
</evidence>
<dbReference type="AlphaFoldDB" id="A0A7C3MAI5"/>
<dbReference type="GO" id="GO:0006412">
    <property type="term" value="P:translation"/>
    <property type="evidence" value="ECO:0007669"/>
    <property type="project" value="UniProtKB-UniRule"/>
</dbReference>